<dbReference type="GO" id="GO:0005829">
    <property type="term" value="C:cytosol"/>
    <property type="evidence" value="ECO:0007669"/>
    <property type="project" value="TreeGrafter"/>
</dbReference>
<dbReference type="GO" id="GO:0006355">
    <property type="term" value="P:regulation of DNA-templated transcription"/>
    <property type="evidence" value="ECO:0007669"/>
    <property type="project" value="TreeGrafter"/>
</dbReference>
<dbReference type="GO" id="GO:0032993">
    <property type="term" value="C:protein-DNA complex"/>
    <property type="evidence" value="ECO:0007669"/>
    <property type="project" value="TreeGrafter"/>
</dbReference>
<gene>
    <name evidence="8" type="ORF">C8N24_5195</name>
</gene>
<keyword evidence="4" id="KW-0238">DNA-binding</keyword>
<keyword evidence="5" id="KW-0804">Transcription</keyword>
<feature type="domain" description="Response regulatory" evidence="7">
    <location>
        <begin position="7"/>
        <end position="123"/>
    </location>
</feature>
<dbReference type="PANTHER" id="PTHR48111:SF4">
    <property type="entry name" value="DNA-BINDING DUAL TRANSCRIPTIONAL REGULATOR OMPR"/>
    <property type="match status" value="1"/>
</dbReference>
<evidence type="ECO:0000256" key="5">
    <source>
        <dbReference type="ARBA" id="ARBA00023163"/>
    </source>
</evidence>
<dbReference type="SMART" id="SM00448">
    <property type="entry name" value="REC"/>
    <property type="match status" value="1"/>
</dbReference>
<evidence type="ECO:0000259" key="7">
    <source>
        <dbReference type="PROSITE" id="PS50110"/>
    </source>
</evidence>
<keyword evidence="3" id="KW-0805">Transcription regulation</keyword>
<keyword evidence="1 6" id="KW-0597">Phosphoprotein</keyword>
<evidence type="ECO:0000256" key="6">
    <source>
        <dbReference type="PROSITE-ProRule" id="PRU00169"/>
    </source>
</evidence>
<dbReference type="AlphaFoldDB" id="A0A660L1I1"/>
<evidence type="ECO:0000256" key="1">
    <source>
        <dbReference type="ARBA" id="ARBA00022553"/>
    </source>
</evidence>
<evidence type="ECO:0000313" key="9">
    <source>
        <dbReference type="Proteomes" id="UP000278962"/>
    </source>
</evidence>
<dbReference type="RefSeq" id="WP_121255503.1">
    <property type="nucleotide sequence ID" value="NZ_RBIL01000002.1"/>
</dbReference>
<dbReference type="InterPro" id="IPR039420">
    <property type="entry name" value="WalR-like"/>
</dbReference>
<accession>A0A660L1I1</accession>
<feature type="modified residue" description="4-aspartylphosphate" evidence="6">
    <location>
        <position position="56"/>
    </location>
</feature>
<dbReference type="GO" id="GO:0000156">
    <property type="term" value="F:phosphorelay response regulator activity"/>
    <property type="evidence" value="ECO:0007669"/>
    <property type="project" value="TreeGrafter"/>
</dbReference>
<dbReference type="OrthoDB" id="3197131at2"/>
<dbReference type="InterPro" id="IPR011006">
    <property type="entry name" value="CheY-like_superfamily"/>
</dbReference>
<evidence type="ECO:0000256" key="3">
    <source>
        <dbReference type="ARBA" id="ARBA00023015"/>
    </source>
</evidence>
<organism evidence="8 9">
    <name type="scientific">Solirubrobacter pauli</name>
    <dbReference type="NCBI Taxonomy" id="166793"/>
    <lineage>
        <taxon>Bacteria</taxon>
        <taxon>Bacillati</taxon>
        <taxon>Actinomycetota</taxon>
        <taxon>Thermoleophilia</taxon>
        <taxon>Solirubrobacterales</taxon>
        <taxon>Solirubrobacteraceae</taxon>
        <taxon>Solirubrobacter</taxon>
    </lineage>
</organism>
<dbReference type="EMBL" id="RBIL01000002">
    <property type="protein sequence ID" value="RKQ87175.1"/>
    <property type="molecule type" value="Genomic_DNA"/>
</dbReference>
<name>A0A660L1I1_9ACTN</name>
<dbReference type="Pfam" id="PF00072">
    <property type="entry name" value="Response_reg"/>
    <property type="match status" value="1"/>
</dbReference>
<dbReference type="CDD" id="cd17574">
    <property type="entry name" value="REC_OmpR"/>
    <property type="match status" value="1"/>
</dbReference>
<dbReference type="Gene3D" id="3.40.50.2300">
    <property type="match status" value="1"/>
</dbReference>
<dbReference type="PROSITE" id="PS50110">
    <property type="entry name" value="RESPONSE_REGULATORY"/>
    <property type="match status" value="1"/>
</dbReference>
<dbReference type="PANTHER" id="PTHR48111">
    <property type="entry name" value="REGULATOR OF RPOS"/>
    <property type="match status" value="1"/>
</dbReference>
<reference evidence="8 9" key="1">
    <citation type="submission" date="2018-10" db="EMBL/GenBank/DDBJ databases">
        <title>Genomic Encyclopedia of Archaeal and Bacterial Type Strains, Phase II (KMG-II): from individual species to whole genera.</title>
        <authorList>
            <person name="Goeker M."/>
        </authorList>
    </citation>
    <scope>NUCLEOTIDE SEQUENCE [LARGE SCALE GENOMIC DNA]</scope>
    <source>
        <strain evidence="8 9">DSM 14954</strain>
    </source>
</reference>
<proteinExistence type="predicted"/>
<dbReference type="SUPFAM" id="SSF52172">
    <property type="entry name" value="CheY-like"/>
    <property type="match status" value="1"/>
</dbReference>
<keyword evidence="9" id="KW-1185">Reference proteome</keyword>
<protein>
    <submittedName>
        <fullName evidence="8">Response regulator receiver domain-containing protein</fullName>
    </submittedName>
</protein>
<evidence type="ECO:0000313" key="8">
    <source>
        <dbReference type="EMBL" id="RKQ87175.1"/>
    </source>
</evidence>
<keyword evidence="2" id="KW-0902">Two-component regulatory system</keyword>
<dbReference type="InterPro" id="IPR001789">
    <property type="entry name" value="Sig_transdc_resp-reg_receiver"/>
</dbReference>
<sequence length="130" mass="14247">MSDDPRTVLVADDDEDILQLVSFRLQRAGYTVVTAADGPQALAAAREHQPDLAVLDVMMPGLNGYEVTRQLRADAATAQIPVILLTARVQEADVSRGFEAGADDYLRKPFSPQELRSRVQAILARRSSVR</sequence>
<evidence type="ECO:0000256" key="4">
    <source>
        <dbReference type="ARBA" id="ARBA00023125"/>
    </source>
</evidence>
<dbReference type="FunFam" id="3.40.50.2300:FF:000001">
    <property type="entry name" value="DNA-binding response regulator PhoB"/>
    <property type="match status" value="1"/>
</dbReference>
<dbReference type="GO" id="GO:0000976">
    <property type="term" value="F:transcription cis-regulatory region binding"/>
    <property type="evidence" value="ECO:0007669"/>
    <property type="project" value="TreeGrafter"/>
</dbReference>
<evidence type="ECO:0000256" key="2">
    <source>
        <dbReference type="ARBA" id="ARBA00023012"/>
    </source>
</evidence>
<comment type="caution">
    <text evidence="8">The sequence shown here is derived from an EMBL/GenBank/DDBJ whole genome shotgun (WGS) entry which is preliminary data.</text>
</comment>
<dbReference type="Proteomes" id="UP000278962">
    <property type="component" value="Unassembled WGS sequence"/>
</dbReference>